<dbReference type="AlphaFoldDB" id="A0A4P7NKI4"/>
<dbReference type="Proteomes" id="UP000294847">
    <property type="component" value="Chromosome 5"/>
</dbReference>
<reference evidence="1 2" key="1">
    <citation type="journal article" date="2019" name="Mol. Biol. Evol.">
        <title>Blast fungal genomes show frequent chromosomal changes, gene gains and losses, and effector gene turnover.</title>
        <authorList>
            <person name="Gomez Luciano L.B."/>
            <person name="Jason Tsai I."/>
            <person name="Chuma I."/>
            <person name="Tosa Y."/>
            <person name="Chen Y.H."/>
            <person name="Li J.Y."/>
            <person name="Li M.Y."/>
            <person name="Jade Lu M.Y."/>
            <person name="Nakayashiki H."/>
            <person name="Li W.H."/>
        </authorList>
    </citation>
    <scope>NUCLEOTIDE SEQUENCE [LARGE SCALE GENOMIC DNA]</scope>
    <source>
        <strain evidence="1">MZ5-1-6</strain>
    </source>
</reference>
<protein>
    <submittedName>
        <fullName evidence="1">Uncharacterized protein</fullName>
    </submittedName>
</protein>
<sequence>MISQLPTEYDAPAPEMLTPTGAEYSFEFISKALMAVKYSLPITEKGTVCASTPVDEIRFSEPGTAFRLVGNVAEYWLDSYPDWITDKRDKGKVNWEEVTNPAI</sequence>
<gene>
    <name evidence="1" type="ORF">PoMZ_11455</name>
</gene>
<dbReference type="EMBL" id="CP034208">
    <property type="protein sequence ID" value="QBZ62572.1"/>
    <property type="molecule type" value="Genomic_DNA"/>
</dbReference>
<organism evidence="1 2">
    <name type="scientific">Pyricularia oryzae</name>
    <name type="common">Rice blast fungus</name>
    <name type="synonym">Magnaporthe oryzae</name>
    <dbReference type="NCBI Taxonomy" id="318829"/>
    <lineage>
        <taxon>Eukaryota</taxon>
        <taxon>Fungi</taxon>
        <taxon>Dikarya</taxon>
        <taxon>Ascomycota</taxon>
        <taxon>Pezizomycotina</taxon>
        <taxon>Sordariomycetes</taxon>
        <taxon>Sordariomycetidae</taxon>
        <taxon>Magnaporthales</taxon>
        <taxon>Pyriculariaceae</taxon>
        <taxon>Pyricularia</taxon>
    </lineage>
</organism>
<evidence type="ECO:0000313" key="1">
    <source>
        <dbReference type="EMBL" id="QBZ62572.1"/>
    </source>
</evidence>
<name>A0A4P7NKI4_PYROR</name>
<proteinExistence type="predicted"/>
<evidence type="ECO:0000313" key="2">
    <source>
        <dbReference type="Proteomes" id="UP000294847"/>
    </source>
</evidence>
<accession>A0A4P7NKI4</accession>